<accession>E6QTV0</accession>
<sequence>MAEKLVIMLLTIGPDRPNLCGTPFFQAATAAAMDVEVEIYFASSAVKLLKRGVADQIYPSDNKAKTVYEFMCDAAELGTKFYACGGALAANGVGETEMIPECTGMAGAAAYINRVMDDDWRSITY</sequence>
<dbReference type="EMBL" id="CABR01000101">
    <property type="protein sequence ID" value="CBI10672.1"/>
    <property type="molecule type" value="Genomic_DNA"/>
</dbReference>
<protein>
    <submittedName>
        <fullName evidence="1">Uncharacterized protein</fullName>
    </submittedName>
</protein>
<dbReference type="InterPro" id="IPR027396">
    <property type="entry name" value="DsrEFH-like"/>
</dbReference>
<name>E6QTV0_9ZZZZ</name>
<evidence type="ECO:0000313" key="1">
    <source>
        <dbReference type="EMBL" id="CBI10672.1"/>
    </source>
</evidence>
<dbReference type="Pfam" id="PF02635">
    <property type="entry name" value="DsrE"/>
    <property type="match status" value="1"/>
</dbReference>
<organism evidence="1">
    <name type="scientific">mine drainage metagenome</name>
    <dbReference type="NCBI Taxonomy" id="410659"/>
    <lineage>
        <taxon>unclassified sequences</taxon>
        <taxon>metagenomes</taxon>
        <taxon>ecological metagenomes</taxon>
    </lineage>
</organism>
<reference evidence="1" key="1">
    <citation type="submission" date="2009-10" db="EMBL/GenBank/DDBJ databases">
        <title>Diversity of trophic interactions inside an arsenic-rich microbial ecosystem.</title>
        <authorList>
            <person name="Bertin P.N."/>
            <person name="Heinrich-Salmeron A."/>
            <person name="Pelletier E."/>
            <person name="Goulhen-Chollet F."/>
            <person name="Arsene-Ploetze F."/>
            <person name="Gallien S."/>
            <person name="Calteau A."/>
            <person name="Vallenet D."/>
            <person name="Casiot C."/>
            <person name="Chane-Woon-Ming B."/>
            <person name="Giloteaux L."/>
            <person name="Barakat M."/>
            <person name="Bonnefoy V."/>
            <person name="Bruneel O."/>
            <person name="Chandler M."/>
            <person name="Cleiss J."/>
            <person name="Duran R."/>
            <person name="Elbaz-Poulichet F."/>
            <person name="Fonknechten N."/>
            <person name="Lauga B."/>
            <person name="Mornico D."/>
            <person name="Ortet P."/>
            <person name="Schaeffer C."/>
            <person name="Siguier P."/>
            <person name="Alexander Thil Smith A."/>
            <person name="Van Dorsselaer A."/>
            <person name="Weissenbach J."/>
            <person name="Medigue C."/>
            <person name="Le Paslier D."/>
        </authorList>
    </citation>
    <scope>NUCLEOTIDE SEQUENCE</scope>
</reference>
<dbReference type="InterPro" id="IPR003787">
    <property type="entry name" value="Sulphur_relay_DsrE/F-like"/>
</dbReference>
<dbReference type="PANTHER" id="PTHR34655:SF2">
    <property type="entry name" value="PEROXIREDOXIN FAMILY PROTEIN"/>
    <property type="match status" value="1"/>
</dbReference>
<proteinExistence type="predicted"/>
<comment type="caution">
    <text evidence="1">The sequence shown here is derived from an EMBL/GenBank/DDBJ whole genome shotgun (WGS) entry which is preliminary data.</text>
</comment>
<dbReference type="AlphaFoldDB" id="E6QTV0"/>
<gene>
    <name evidence="1" type="ORF">CARN7_1467</name>
</gene>
<dbReference type="SUPFAM" id="SSF75169">
    <property type="entry name" value="DsrEFH-like"/>
    <property type="match status" value="1"/>
</dbReference>
<dbReference type="Gene3D" id="3.40.1260.10">
    <property type="entry name" value="DsrEFH-like"/>
    <property type="match status" value="1"/>
</dbReference>
<dbReference type="PANTHER" id="PTHR34655">
    <property type="entry name" value="CONSERVED WITHIN P. AEROPHILUM"/>
    <property type="match status" value="1"/>
</dbReference>